<feature type="domain" description="GmrSD restriction endonucleases C-terminal" evidence="3">
    <location>
        <begin position="412"/>
        <end position="608"/>
    </location>
</feature>
<dbReference type="InterPro" id="IPR004919">
    <property type="entry name" value="GmrSD_N"/>
</dbReference>
<feature type="domain" description="GmrSD restriction endonucleases N-terminal" evidence="2">
    <location>
        <begin position="13"/>
        <end position="213"/>
    </location>
</feature>
<feature type="region of interest" description="Disordered" evidence="1">
    <location>
        <begin position="454"/>
        <end position="473"/>
    </location>
</feature>
<sequence>MDELIYSVKEVFSDFLRKELTGYYNIPEYQRGYKWNEANIVALLNDIEKFRQETGNAEATFYCLQNITLVKNTNANCFHVVDGQQRLTTLLILLSFLQHETDSTPLLLENKLQYSIRPETHEFITKQVLTGHIWEKETVPERKDQYYIREVARSIQAWFKENTATDKGKFLEILLSRVKLIVNVVDDKEEKIFSSLNGGKVNLDGADLLRAILMTRAAKEKYHGTSATSEVREFRIRMGMELDLMNLWFGKTADYFKQFISDPTIGMARINRFDFTTLPINLLYLLYYEYRKNAKESLNFSFFEYGKNSNGNPDDDRWEMYLELQEMYAILQRWYNDKELYHYLGFLFFNFKAQTPFRDIYTQWKALNSRDKFLKDIQHTIATRMLDRYLEETEKAAPDYQKCLKTMTEAISDFRENWYNNDKELYQILILLDIFRILDSKSIKKLPTDYFTRKSGQKDGEDKEHILSQTPRKDNGEIATIKTDWERFAQSEDFKDIRSQMQEILNHSDAELTEQELTQLQNLLNSAGLNSIGNMVLLDLRINRSYGNADYAHKRTIIFQEYMNQKYVRPHTLAVFMKGDIDAREATGIPLNRWTLEDIKRNTDKIAKEIGKNFNAWLTQNN</sequence>
<accession>A0A412TKU7</accession>
<dbReference type="EMBL" id="QRYC01000031">
    <property type="protein sequence ID" value="RGU54415.1"/>
    <property type="molecule type" value="Genomic_DNA"/>
</dbReference>
<dbReference type="RefSeq" id="WP_046405896.1">
    <property type="nucleotide sequence ID" value="NZ_NFIG01000003.1"/>
</dbReference>
<dbReference type="PANTHER" id="PTHR35149">
    <property type="entry name" value="SLL5132 PROTEIN"/>
    <property type="match status" value="1"/>
</dbReference>
<protein>
    <submittedName>
        <fullName evidence="4">DUF262 domain-containing protein</fullName>
    </submittedName>
</protein>
<organism evidence="4 5">
    <name type="scientific">Odoribacter splanchnicus</name>
    <dbReference type="NCBI Taxonomy" id="28118"/>
    <lineage>
        <taxon>Bacteria</taxon>
        <taxon>Pseudomonadati</taxon>
        <taxon>Bacteroidota</taxon>
        <taxon>Bacteroidia</taxon>
        <taxon>Bacteroidales</taxon>
        <taxon>Odoribacteraceae</taxon>
        <taxon>Odoribacter</taxon>
    </lineage>
</organism>
<dbReference type="InterPro" id="IPR011089">
    <property type="entry name" value="GmrSD_C"/>
</dbReference>
<evidence type="ECO:0000313" key="4">
    <source>
        <dbReference type="EMBL" id="RGU54415.1"/>
    </source>
</evidence>
<comment type="caution">
    <text evidence="4">The sequence shown here is derived from an EMBL/GenBank/DDBJ whole genome shotgun (WGS) entry which is preliminary data.</text>
</comment>
<dbReference type="Pfam" id="PF07510">
    <property type="entry name" value="GmrSD_C"/>
    <property type="match status" value="1"/>
</dbReference>
<dbReference type="Proteomes" id="UP000284243">
    <property type="component" value="Unassembled WGS sequence"/>
</dbReference>
<evidence type="ECO:0000313" key="5">
    <source>
        <dbReference type="Proteomes" id="UP000284243"/>
    </source>
</evidence>
<reference evidence="4 5" key="1">
    <citation type="submission" date="2018-08" db="EMBL/GenBank/DDBJ databases">
        <title>A genome reference for cultivated species of the human gut microbiota.</title>
        <authorList>
            <person name="Zou Y."/>
            <person name="Xue W."/>
            <person name="Luo G."/>
        </authorList>
    </citation>
    <scope>NUCLEOTIDE SEQUENCE [LARGE SCALE GENOMIC DNA]</scope>
    <source>
        <strain evidence="4 5">AF16-14</strain>
    </source>
</reference>
<dbReference type="PANTHER" id="PTHR35149:SF1">
    <property type="entry name" value="DUF5655 DOMAIN-CONTAINING PROTEIN"/>
    <property type="match status" value="1"/>
</dbReference>
<proteinExistence type="predicted"/>
<evidence type="ECO:0000259" key="3">
    <source>
        <dbReference type="Pfam" id="PF07510"/>
    </source>
</evidence>
<feature type="compositionally biased region" description="Basic and acidic residues" evidence="1">
    <location>
        <begin position="456"/>
        <end position="473"/>
    </location>
</feature>
<dbReference type="Pfam" id="PF03235">
    <property type="entry name" value="GmrSD_N"/>
    <property type="match status" value="1"/>
</dbReference>
<dbReference type="AlphaFoldDB" id="A0A412TKU7"/>
<name>A0A412TKU7_9BACT</name>
<evidence type="ECO:0000259" key="2">
    <source>
        <dbReference type="Pfam" id="PF03235"/>
    </source>
</evidence>
<gene>
    <name evidence="4" type="ORF">DWW57_16210</name>
</gene>
<evidence type="ECO:0000256" key="1">
    <source>
        <dbReference type="SAM" id="MobiDB-lite"/>
    </source>
</evidence>